<dbReference type="EMBL" id="RWIT01000004">
    <property type="protein sequence ID" value="RSK48965.1"/>
    <property type="molecule type" value="Genomic_DNA"/>
</dbReference>
<comment type="caution">
    <text evidence="2">The sequence shown here is derived from an EMBL/GenBank/DDBJ whole genome shotgun (WGS) entry which is preliminary data.</text>
</comment>
<keyword evidence="3" id="KW-1185">Reference proteome</keyword>
<feature type="transmembrane region" description="Helical" evidence="1">
    <location>
        <begin position="21"/>
        <end position="39"/>
    </location>
</feature>
<proteinExistence type="predicted"/>
<evidence type="ECO:0000313" key="2">
    <source>
        <dbReference type="EMBL" id="RSK48965.1"/>
    </source>
</evidence>
<reference evidence="2 3" key="1">
    <citation type="submission" date="2018-12" db="EMBL/GenBank/DDBJ databases">
        <authorList>
            <person name="Feng G."/>
            <person name="Zhu H."/>
        </authorList>
    </citation>
    <scope>NUCLEOTIDE SEQUENCE [LARGE SCALE GENOMIC DNA]</scope>
    <source>
        <strain evidence="2 3">KCTC 12533</strain>
    </source>
</reference>
<protein>
    <submittedName>
        <fullName evidence="2">Uncharacterized protein</fullName>
    </submittedName>
</protein>
<organism evidence="2 3">
    <name type="scientific">Hymenobacter rigui</name>
    <dbReference type="NCBI Taxonomy" id="334424"/>
    <lineage>
        <taxon>Bacteria</taxon>
        <taxon>Pseudomonadati</taxon>
        <taxon>Bacteroidota</taxon>
        <taxon>Cytophagia</taxon>
        <taxon>Cytophagales</taxon>
        <taxon>Hymenobacteraceae</taxon>
        <taxon>Hymenobacter</taxon>
    </lineage>
</organism>
<name>A0A428KR81_9BACT</name>
<keyword evidence="1" id="KW-1133">Transmembrane helix</keyword>
<keyword evidence="1" id="KW-0812">Transmembrane</keyword>
<accession>A0A428KR81</accession>
<dbReference type="AlphaFoldDB" id="A0A428KR81"/>
<dbReference type="RefSeq" id="WP_125419752.1">
    <property type="nucleotide sequence ID" value="NZ_RWIT01000004.1"/>
</dbReference>
<sequence length="158" mass="17602">MHTLPVSVDLRIFDNSRLTRVLSGSFLTPLLLVLTFLFLPDFHLTYHTGLLVVGGLVAVLVLALGVGIWWSIRRVRLTLLETELRLDWLNGRGESEKTLAATRSIVRSAAIIQGEKPEQYYLTLETTEANPIVLTLVSTSRQRADAETLLHNWLPAAG</sequence>
<dbReference type="Proteomes" id="UP000273500">
    <property type="component" value="Unassembled WGS sequence"/>
</dbReference>
<feature type="transmembrane region" description="Helical" evidence="1">
    <location>
        <begin position="51"/>
        <end position="72"/>
    </location>
</feature>
<evidence type="ECO:0000313" key="3">
    <source>
        <dbReference type="Proteomes" id="UP000273500"/>
    </source>
</evidence>
<keyword evidence="1" id="KW-0472">Membrane</keyword>
<evidence type="ECO:0000256" key="1">
    <source>
        <dbReference type="SAM" id="Phobius"/>
    </source>
</evidence>
<gene>
    <name evidence="2" type="ORF">EI291_10425</name>
</gene>